<organism evidence="2 3">
    <name type="scientific">Roseibium aestuarii</name>
    <dbReference type="NCBI Taxonomy" id="2600299"/>
    <lineage>
        <taxon>Bacteria</taxon>
        <taxon>Pseudomonadati</taxon>
        <taxon>Pseudomonadota</taxon>
        <taxon>Alphaproteobacteria</taxon>
        <taxon>Hyphomicrobiales</taxon>
        <taxon>Stappiaceae</taxon>
        <taxon>Roseibium</taxon>
    </lineage>
</organism>
<dbReference type="EMBL" id="JBHUFA010000015">
    <property type="protein sequence ID" value="MFD1697266.1"/>
    <property type="molecule type" value="Genomic_DNA"/>
</dbReference>
<dbReference type="CDD" id="cd00732">
    <property type="entry name" value="CheW"/>
    <property type="match status" value="1"/>
</dbReference>
<evidence type="ECO:0000259" key="1">
    <source>
        <dbReference type="PROSITE" id="PS50851"/>
    </source>
</evidence>
<accession>A0ABW4K2Q3</accession>
<dbReference type="InterPro" id="IPR036061">
    <property type="entry name" value="CheW-like_dom_sf"/>
</dbReference>
<dbReference type="InterPro" id="IPR039315">
    <property type="entry name" value="CheW"/>
</dbReference>
<evidence type="ECO:0000313" key="3">
    <source>
        <dbReference type="Proteomes" id="UP001597327"/>
    </source>
</evidence>
<dbReference type="Gene3D" id="2.40.50.180">
    <property type="entry name" value="CheA-289, Domain 4"/>
    <property type="match status" value="1"/>
</dbReference>
<protein>
    <submittedName>
        <fullName evidence="2">Chemotaxis protein CheW</fullName>
    </submittedName>
</protein>
<proteinExistence type="predicted"/>
<evidence type="ECO:0000313" key="2">
    <source>
        <dbReference type="EMBL" id="MFD1697266.1"/>
    </source>
</evidence>
<name>A0ABW4K2Q3_9HYPH</name>
<feature type="domain" description="CheW-like" evidence="1">
    <location>
        <begin position="31"/>
        <end position="167"/>
    </location>
</feature>
<dbReference type="SMART" id="SM00260">
    <property type="entry name" value="CheW"/>
    <property type="match status" value="1"/>
</dbReference>
<dbReference type="Proteomes" id="UP001597327">
    <property type="component" value="Unassembled WGS sequence"/>
</dbReference>
<dbReference type="SUPFAM" id="SSF50341">
    <property type="entry name" value="CheW-like"/>
    <property type="match status" value="1"/>
</dbReference>
<dbReference type="InterPro" id="IPR002545">
    <property type="entry name" value="CheW-lke_dom"/>
</dbReference>
<sequence>MQTDMHAAQADASAAIAMGSGHASADTAPEPCQFISFTLGDDEYAIDIMAVREIKGWTDTTPLPNQPAHVLGVLNLRGAIVPIMDLRSRFGQGMTETTPMHVVIIVNVGERTFGILVDAVSDILTVEPAEIKGVPDNDRTGSEAYLSGIINADHGMVVVLSLRELFQ</sequence>
<reference evidence="3" key="1">
    <citation type="journal article" date="2019" name="Int. J. Syst. Evol. Microbiol.">
        <title>The Global Catalogue of Microorganisms (GCM) 10K type strain sequencing project: providing services to taxonomists for standard genome sequencing and annotation.</title>
        <authorList>
            <consortium name="The Broad Institute Genomics Platform"/>
            <consortium name="The Broad Institute Genome Sequencing Center for Infectious Disease"/>
            <person name="Wu L."/>
            <person name="Ma J."/>
        </authorList>
    </citation>
    <scope>NUCLEOTIDE SEQUENCE [LARGE SCALE GENOMIC DNA]</scope>
    <source>
        <strain evidence="3">JCM 3369</strain>
    </source>
</reference>
<dbReference type="PANTHER" id="PTHR22617:SF23">
    <property type="entry name" value="CHEMOTAXIS PROTEIN CHEW"/>
    <property type="match status" value="1"/>
</dbReference>
<dbReference type="RefSeq" id="WP_244304670.1">
    <property type="nucleotide sequence ID" value="NZ_JBHUFA010000015.1"/>
</dbReference>
<dbReference type="PANTHER" id="PTHR22617">
    <property type="entry name" value="CHEMOTAXIS SENSOR HISTIDINE KINASE-RELATED"/>
    <property type="match status" value="1"/>
</dbReference>
<dbReference type="Gene3D" id="2.30.30.40">
    <property type="entry name" value="SH3 Domains"/>
    <property type="match status" value="1"/>
</dbReference>
<dbReference type="PROSITE" id="PS50851">
    <property type="entry name" value="CHEW"/>
    <property type="match status" value="1"/>
</dbReference>
<comment type="caution">
    <text evidence="2">The sequence shown here is derived from an EMBL/GenBank/DDBJ whole genome shotgun (WGS) entry which is preliminary data.</text>
</comment>
<dbReference type="Pfam" id="PF01584">
    <property type="entry name" value="CheW"/>
    <property type="match status" value="1"/>
</dbReference>
<gene>
    <name evidence="2" type="ORF">ACFSC7_17250</name>
</gene>
<keyword evidence="3" id="KW-1185">Reference proteome</keyword>